<proteinExistence type="predicted"/>
<protein>
    <submittedName>
        <fullName evidence="7">Sugar ABC transporter permease</fullName>
    </submittedName>
</protein>
<evidence type="ECO:0000256" key="5">
    <source>
        <dbReference type="ARBA" id="ARBA00023136"/>
    </source>
</evidence>
<comment type="caution">
    <text evidence="7">The sequence shown here is derived from an EMBL/GenBank/DDBJ whole genome shotgun (WGS) entry which is preliminary data.</text>
</comment>
<evidence type="ECO:0000256" key="4">
    <source>
        <dbReference type="ARBA" id="ARBA00022989"/>
    </source>
</evidence>
<feature type="transmembrane region" description="Helical" evidence="6">
    <location>
        <begin position="136"/>
        <end position="160"/>
    </location>
</feature>
<dbReference type="InterPro" id="IPR001851">
    <property type="entry name" value="ABC_transp_permease"/>
</dbReference>
<dbReference type="EMBL" id="JAAIVJ010000016">
    <property type="protein sequence ID" value="NEY91951.1"/>
    <property type="molecule type" value="Genomic_DNA"/>
</dbReference>
<dbReference type="GO" id="GO:0022857">
    <property type="term" value="F:transmembrane transporter activity"/>
    <property type="evidence" value="ECO:0007669"/>
    <property type="project" value="InterPro"/>
</dbReference>
<accession>A0A6M0QYA2</accession>
<keyword evidence="2" id="KW-1003">Cell membrane</keyword>
<gene>
    <name evidence="7" type="ORF">G4Z14_16800</name>
</gene>
<reference evidence="7 8" key="1">
    <citation type="submission" date="2020-02" db="EMBL/GenBank/DDBJ databases">
        <authorList>
            <person name="Chen W.-M."/>
        </authorList>
    </citation>
    <scope>NUCLEOTIDE SEQUENCE [LARGE SCALE GENOMIC DNA]</scope>
    <source>
        <strain evidence="7 8">KMS-5</strain>
    </source>
</reference>
<dbReference type="GO" id="GO:0005886">
    <property type="term" value="C:plasma membrane"/>
    <property type="evidence" value="ECO:0007669"/>
    <property type="project" value="UniProtKB-SubCell"/>
</dbReference>
<feature type="transmembrane region" description="Helical" evidence="6">
    <location>
        <begin position="31"/>
        <end position="51"/>
    </location>
</feature>
<dbReference type="PANTHER" id="PTHR32196">
    <property type="entry name" value="ABC TRANSPORTER PERMEASE PROTEIN YPHD-RELATED-RELATED"/>
    <property type="match status" value="1"/>
</dbReference>
<dbReference type="AlphaFoldDB" id="A0A6M0QYA2"/>
<sequence length="463" mass="48703">MTDTPHSPQTTANTEGGFARFLRATEIDPRLLGMVGGLLLIWLAFEAYSVLALGRPSMLLGAAQSEANGFLTPRNLWNLSVQTAYIGIMATGMVLVIITRNIDLSVGSIMGMVGMYMGLLQVEWLTPALGLGHPSIWIVTVLFGITMGALIGAFQGLLIAFLGIPSFIVTLGGLLVWRGAAFLVAGGKTIAPMDDTFALLGGGSFGALGRTGSWIFGLIACAFVVWAFLSGRKSRKKHGFPLRPVWAETFVIGLICAVIVGATAIVNSYVWPRGNIEKYYTAIGQELPACAASNDTIYTDVCAQFGHGFAYPVLIMIVVAIVMTILMTRTRFGRYVFAIGGNPEAAALSGINTRAMTVKIFALMGGLAGIAAVIGAARQNSATNAMGNLDELYVIAAAVVGGTSLAGGVGTIYGAIIGALILTSLQTGMVLIGYGDGSYQRIVIGVALVLAVFLDIIYRKRIK</sequence>
<evidence type="ECO:0000256" key="2">
    <source>
        <dbReference type="ARBA" id="ARBA00022475"/>
    </source>
</evidence>
<dbReference type="Proteomes" id="UP000477782">
    <property type="component" value="Unassembled WGS sequence"/>
</dbReference>
<evidence type="ECO:0000313" key="8">
    <source>
        <dbReference type="Proteomes" id="UP000477782"/>
    </source>
</evidence>
<dbReference type="RefSeq" id="WP_164627828.1">
    <property type="nucleotide sequence ID" value="NZ_JAAIVJ010000016.1"/>
</dbReference>
<name>A0A6M0QYA2_9RHOB</name>
<feature type="transmembrane region" description="Helical" evidence="6">
    <location>
        <begin position="76"/>
        <end position="97"/>
    </location>
</feature>
<evidence type="ECO:0000313" key="7">
    <source>
        <dbReference type="EMBL" id="NEY91951.1"/>
    </source>
</evidence>
<feature type="transmembrane region" description="Helical" evidence="6">
    <location>
        <begin position="309"/>
        <end position="327"/>
    </location>
</feature>
<feature type="transmembrane region" description="Helical" evidence="6">
    <location>
        <begin position="441"/>
        <end position="458"/>
    </location>
</feature>
<keyword evidence="5 6" id="KW-0472">Membrane</keyword>
<dbReference type="Pfam" id="PF02653">
    <property type="entry name" value="BPD_transp_2"/>
    <property type="match status" value="1"/>
</dbReference>
<organism evidence="7 8">
    <name type="scientific">Tabrizicola oligotrophica</name>
    <dbReference type="NCBI Taxonomy" id="2710650"/>
    <lineage>
        <taxon>Bacteria</taxon>
        <taxon>Pseudomonadati</taxon>
        <taxon>Pseudomonadota</taxon>
        <taxon>Alphaproteobacteria</taxon>
        <taxon>Rhodobacterales</taxon>
        <taxon>Paracoccaceae</taxon>
        <taxon>Tabrizicola</taxon>
    </lineage>
</organism>
<feature type="transmembrane region" description="Helical" evidence="6">
    <location>
        <begin position="392"/>
        <end position="409"/>
    </location>
</feature>
<evidence type="ECO:0000256" key="3">
    <source>
        <dbReference type="ARBA" id="ARBA00022692"/>
    </source>
</evidence>
<dbReference type="CDD" id="cd06579">
    <property type="entry name" value="TM_PBP1_transp_AraH_like"/>
    <property type="match status" value="1"/>
</dbReference>
<keyword evidence="4 6" id="KW-1133">Transmembrane helix</keyword>
<evidence type="ECO:0000256" key="1">
    <source>
        <dbReference type="ARBA" id="ARBA00004651"/>
    </source>
</evidence>
<feature type="transmembrane region" description="Helical" evidence="6">
    <location>
        <begin position="416"/>
        <end position="435"/>
    </location>
</feature>
<feature type="transmembrane region" description="Helical" evidence="6">
    <location>
        <begin position="250"/>
        <end position="271"/>
    </location>
</feature>
<keyword evidence="3 6" id="KW-0812">Transmembrane</keyword>
<evidence type="ECO:0000256" key="6">
    <source>
        <dbReference type="SAM" id="Phobius"/>
    </source>
</evidence>
<feature type="transmembrane region" description="Helical" evidence="6">
    <location>
        <begin position="360"/>
        <end position="377"/>
    </location>
</feature>
<feature type="transmembrane region" description="Helical" evidence="6">
    <location>
        <begin position="104"/>
        <end position="124"/>
    </location>
</feature>
<comment type="subcellular location">
    <subcellularLocation>
        <location evidence="1">Cell membrane</location>
        <topology evidence="1">Multi-pass membrane protein</topology>
    </subcellularLocation>
</comment>
<keyword evidence="8" id="KW-1185">Reference proteome</keyword>
<feature type="transmembrane region" description="Helical" evidence="6">
    <location>
        <begin position="167"/>
        <end position="191"/>
    </location>
</feature>
<feature type="transmembrane region" description="Helical" evidence="6">
    <location>
        <begin position="211"/>
        <end position="229"/>
    </location>
</feature>